<gene>
    <name evidence="2" type="ORF">EA722_19680</name>
</gene>
<dbReference type="AlphaFoldDB" id="A0A429LAM7"/>
<dbReference type="EMBL" id="RFBY01000159">
    <property type="protein sequence ID" value="RSP67736.1"/>
    <property type="molecule type" value="Genomic_DNA"/>
</dbReference>
<dbReference type="RefSeq" id="WP_016653413.1">
    <property type="nucleotide sequence ID" value="NZ_JARVZT010000057.1"/>
</dbReference>
<comment type="caution">
    <text evidence="2">The sequence shown here is derived from an EMBL/GenBank/DDBJ whole genome shotgun (WGS) entry which is preliminary data.</text>
</comment>
<feature type="domain" description="Thoeris protein ThsB TIR-like" evidence="1">
    <location>
        <begin position="9"/>
        <end position="110"/>
    </location>
</feature>
<accession>A0A429LAM7</accession>
<name>A0A429LAM7_ACIBA</name>
<sequence length="182" mass="21575">MYKNRHNVFISYHDKNDREYRDKFEKLFHDTYDLLISKSVQDGDIAENEPADNVQRIIRDDYLRDSTVTVVLIGTETWKRKHVDWEIASSIRKTKYSSRSGLIGLLLPSRADFKAKGFTRNTIPPRLYDNQKCGYAKIYNWSTDPDFIHKIIHEAFLRRDEVLPVNSRTLFVNNRSSDKWED</sequence>
<proteinExistence type="predicted"/>
<evidence type="ECO:0000313" key="2">
    <source>
        <dbReference type="EMBL" id="RSP67736.1"/>
    </source>
</evidence>
<dbReference type="InterPro" id="IPR015032">
    <property type="entry name" value="ThsB__TIR-like_domain"/>
</dbReference>
<dbReference type="Proteomes" id="UP000269597">
    <property type="component" value="Unassembled WGS sequence"/>
</dbReference>
<reference evidence="2 3" key="1">
    <citation type="submission" date="2018-10" db="EMBL/GenBank/DDBJ databases">
        <title>GWAS and RNA-Seq identify cryptic mechanisms of antimicrobial resistance in Acinetobacter baumannii.</title>
        <authorList>
            <person name="Sahl J.W."/>
        </authorList>
    </citation>
    <scope>NUCLEOTIDE SEQUENCE [LARGE SCALE GENOMIC DNA]</scope>
    <source>
        <strain evidence="2 3">TG31299</strain>
    </source>
</reference>
<protein>
    <recommendedName>
        <fullName evidence="1">Thoeris protein ThsB TIR-like domain-containing protein</fullName>
    </recommendedName>
</protein>
<dbReference type="Pfam" id="PF08937">
    <property type="entry name" value="ThsB_TIR"/>
    <property type="match status" value="1"/>
</dbReference>
<organism evidence="2 3">
    <name type="scientific">Acinetobacter baumannii</name>
    <dbReference type="NCBI Taxonomy" id="470"/>
    <lineage>
        <taxon>Bacteria</taxon>
        <taxon>Pseudomonadati</taxon>
        <taxon>Pseudomonadota</taxon>
        <taxon>Gammaproteobacteria</taxon>
        <taxon>Moraxellales</taxon>
        <taxon>Moraxellaceae</taxon>
        <taxon>Acinetobacter</taxon>
        <taxon>Acinetobacter calcoaceticus/baumannii complex</taxon>
    </lineage>
</organism>
<evidence type="ECO:0000259" key="1">
    <source>
        <dbReference type="Pfam" id="PF08937"/>
    </source>
</evidence>
<evidence type="ECO:0000313" key="3">
    <source>
        <dbReference type="Proteomes" id="UP000269597"/>
    </source>
</evidence>